<evidence type="ECO:0000313" key="11">
    <source>
        <dbReference type="EMBL" id="MBA0764742.1"/>
    </source>
</evidence>
<dbReference type="Gene3D" id="1.10.10.670">
    <property type="entry name" value="photosystem ii from thermosynechococcus elongatus"/>
    <property type="match status" value="1"/>
</dbReference>
<evidence type="ECO:0000256" key="5">
    <source>
        <dbReference type="ARBA" id="ARBA00022692"/>
    </source>
</evidence>
<dbReference type="Proteomes" id="UP000593568">
    <property type="component" value="Unassembled WGS sequence"/>
</dbReference>
<protein>
    <submittedName>
        <fullName evidence="11">Uncharacterized protein</fullName>
    </submittedName>
</protein>
<keyword evidence="7" id="KW-0157">Chromophore</keyword>
<dbReference type="GO" id="GO:0009523">
    <property type="term" value="C:photosystem II"/>
    <property type="evidence" value="ECO:0007669"/>
    <property type="project" value="UniProtKB-KW"/>
</dbReference>
<comment type="caution">
    <text evidence="11">The sequence shown here is derived from an EMBL/GenBank/DDBJ whole genome shotgun (WGS) entry which is preliminary data.</text>
</comment>
<dbReference type="GO" id="GO:0016168">
    <property type="term" value="F:chlorophyll binding"/>
    <property type="evidence" value="ECO:0007669"/>
    <property type="project" value="UniProtKB-KW"/>
</dbReference>
<organism evidence="11 12">
    <name type="scientific">Gossypium trilobum</name>
    <dbReference type="NCBI Taxonomy" id="34281"/>
    <lineage>
        <taxon>Eukaryota</taxon>
        <taxon>Viridiplantae</taxon>
        <taxon>Streptophyta</taxon>
        <taxon>Embryophyta</taxon>
        <taxon>Tracheophyta</taxon>
        <taxon>Spermatophyta</taxon>
        <taxon>Magnoliopsida</taxon>
        <taxon>eudicotyledons</taxon>
        <taxon>Gunneridae</taxon>
        <taxon>Pentapetalae</taxon>
        <taxon>rosids</taxon>
        <taxon>malvids</taxon>
        <taxon>Malvales</taxon>
        <taxon>Malvaceae</taxon>
        <taxon>Malvoideae</taxon>
        <taxon>Gossypium</taxon>
    </lineage>
</organism>
<keyword evidence="8 10" id="KW-0472">Membrane</keyword>
<accession>A0A7J9DVG1</accession>
<feature type="transmembrane region" description="Helical" evidence="10">
    <location>
        <begin position="86"/>
        <end position="105"/>
    </location>
</feature>
<evidence type="ECO:0000256" key="7">
    <source>
        <dbReference type="ARBA" id="ARBA00022991"/>
    </source>
</evidence>
<evidence type="ECO:0000256" key="8">
    <source>
        <dbReference type="ARBA" id="ARBA00023136"/>
    </source>
</evidence>
<dbReference type="AlphaFoldDB" id="A0A7J9DVG1"/>
<gene>
    <name evidence="11" type="ORF">Gotri_014033</name>
</gene>
<name>A0A7J9DVG1_9ROSI</name>
<keyword evidence="4" id="KW-0934">Plastid</keyword>
<feature type="non-terminal residue" evidence="11">
    <location>
        <position position="134"/>
    </location>
</feature>
<dbReference type="Pfam" id="PF00421">
    <property type="entry name" value="PSII"/>
    <property type="match status" value="1"/>
</dbReference>
<keyword evidence="6 10" id="KW-1133">Transmembrane helix</keyword>
<keyword evidence="5 10" id="KW-0812">Transmembrane</keyword>
<evidence type="ECO:0000256" key="10">
    <source>
        <dbReference type="SAM" id="Phobius"/>
    </source>
</evidence>
<dbReference type="SUPFAM" id="SSF161077">
    <property type="entry name" value="Photosystem II antenna protein-like"/>
    <property type="match status" value="1"/>
</dbReference>
<dbReference type="InterPro" id="IPR044900">
    <property type="entry name" value="PSII_PsbC_sf"/>
</dbReference>
<evidence type="ECO:0000256" key="3">
    <source>
        <dbReference type="ARBA" id="ARBA00022531"/>
    </source>
</evidence>
<evidence type="ECO:0000256" key="9">
    <source>
        <dbReference type="ARBA" id="ARBA00023276"/>
    </source>
</evidence>
<evidence type="ECO:0000256" key="1">
    <source>
        <dbReference type="ARBA" id="ARBA00004141"/>
    </source>
</evidence>
<keyword evidence="12" id="KW-1185">Reference proteome</keyword>
<keyword evidence="9" id="KW-0604">Photosystem II</keyword>
<keyword evidence="3" id="KW-0602">Photosynthesis</keyword>
<evidence type="ECO:0000256" key="4">
    <source>
        <dbReference type="ARBA" id="ARBA00022640"/>
    </source>
</evidence>
<dbReference type="InterPro" id="IPR000932">
    <property type="entry name" value="PS_antenna-like"/>
</dbReference>
<dbReference type="InterPro" id="IPR036001">
    <property type="entry name" value="PS_II_antenna-like_sf"/>
</dbReference>
<evidence type="ECO:0000256" key="6">
    <source>
        <dbReference type="ARBA" id="ARBA00022989"/>
    </source>
</evidence>
<evidence type="ECO:0000256" key="2">
    <source>
        <dbReference type="ARBA" id="ARBA00022494"/>
    </source>
</evidence>
<keyword evidence="2" id="KW-0148">Chlorophyll</keyword>
<evidence type="ECO:0000313" key="12">
    <source>
        <dbReference type="Proteomes" id="UP000593568"/>
    </source>
</evidence>
<comment type="subcellular location">
    <subcellularLocation>
        <location evidence="1">Membrane</location>
        <topology evidence="1">Multi-pass membrane protein</topology>
    </subcellularLocation>
</comment>
<sequence length="134" mass="15426">EFYVPTRLEASEAQAFTFPVETNVLRQTTSKRSQWLDLSRLKKDIQPWQERHSTEYMTHTPLGSLNSIGGVAIEINSVNYVSPRSWLATSHVVLGFFLFVGYLWHARRARATAARFEKGIDRDFEHVLSMTPLN</sequence>
<reference evidence="11 12" key="1">
    <citation type="journal article" date="2019" name="Genome Biol. Evol.">
        <title>Insights into the evolution of the New World diploid cottons (Gossypium, subgenus Houzingenia) based on genome sequencing.</title>
        <authorList>
            <person name="Grover C.E."/>
            <person name="Arick M.A. 2nd"/>
            <person name="Thrash A."/>
            <person name="Conover J.L."/>
            <person name="Sanders W.S."/>
            <person name="Peterson D.G."/>
            <person name="Frelichowski J.E."/>
            <person name="Scheffler J.A."/>
            <person name="Scheffler B.E."/>
            <person name="Wendel J.F."/>
        </authorList>
    </citation>
    <scope>NUCLEOTIDE SEQUENCE [LARGE SCALE GENOMIC DNA]</scope>
    <source>
        <strain evidence="11">8</strain>
        <tissue evidence="11">Leaf</tissue>
    </source>
</reference>
<dbReference type="EMBL" id="JABEZW010000005">
    <property type="protein sequence ID" value="MBA0764742.1"/>
    <property type="molecule type" value="Genomic_DNA"/>
</dbReference>
<dbReference type="GO" id="GO:0009767">
    <property type="term" value="P:photosynthetic electron transport chain"/>
    <property type="evidence" value="ECO:0007669"/>
    <property type="project" value="InterPro"/>
</dbReference>
<proteinExistence type="predicted"/>